<evidence type="ECO:0000313" key="19">
    <source>
        <dbReference type="RefSeq" id="XP_022288326.1"/>
    </source>
</evidence>
<dbReference type="InterPro" id="IPR003347">
    <property type="entry name" value="JmjC_dom"/>
</dbReference>
<feature type="compositionally biased region" description="Low complexity" evidence="16">
    <location>
        <begin position="604"/>
        <end position="613"/>
    </location>
</feature>
<evidence type="ECO:0000256" key="5">
    <source>
        <dbReference type="ARBA" id="ARBA00022833"/>
    </source>
</evidence>
<feature type="compositionally biased region" description="Polar residues" evidence="16">
    <location>
        <begin position="262"/>
        <end position="289"/>
    </location>
</feature>
<dbReference type="OrthoDB" id="1667110at2759"/>
<dbReference type="PANTHER" id="PTHR12549:SF38">
    <property type="entry name" value="JMJC DOMAIN-CONTAINING HISTONE DEMETHYLASE 2, ISOFORM A"/>
    <property type="match status" value="1"/>
</dbReference>
<feature type="compositionally biased region" description="Low complexity" evidence="16">
    <location>
        <begin position="1179"/>
        <end position="1191"/>
    </location>
</feature>
<feature type="compositionally biased region" description="Basic and acidic residues" evidence="16">
    <location>
        <begin position="967"/>
        <end position="979"/>
    </location>
</feature>
<dbReference type="PROSITE" id="PS51184">
    <property type="entry name" value="JMJC"/>
    <property type="match status" value="1"/>
</dbReference>
<feature type="region of interest" description="Disordered" evidence="16">
    <location>
        <begin position="835"/>
        <end position="875"/>
    </location>
</feature>
<evidence type="ECO:0000256" key="13">
    <source>
        <dbReference type="ARBA" id="ARBA00037987"/>
    </source>
</evidence>
<feature type="compositionally biased region" description="Low complexity" evidence="16">
    <location>
        <begin position="1391"/>
        <end position="1417"/>
    </location>
</feature>
<evidence type="ECO:0000256" key="11">
    <source>
        <dbReference type="ARBA" id="ARBA00023163"/>
    </source>
</evidence>
<keyword evidence="8" id="KW-0560">Oxidoreductase</keyword>
<feature type="compositionally biased region" description="Low complexity" evidence="16">
    <location>
        <begin position="1041"/>
        <end position="1053"/>
    </location>
</feature>
<feature type="compositionally biased region" description="Low complexity" evidence="16">
    <location>
        <begin position="1314"/>
        <end position="1332"/>
    </location>
</feature>
<keyword evidence="12" id="KW-0539">Nucleus</keyword>
<proteinExistence type="inferred from homology"/>
<dbReference type="RefSeq" id="XP_022288326.1">
    <property type="nucleotide sequence ID" value="XM_022432618.1"/>
</dbReference>
<dbReference type="KEGG" id="cvn:111100582"/>
<feature type="region of interest" description="Disordered" evidence="16">
    <location>
        <begin position="1172"/>
        <end position="1192"/>
    </location>
</feature>
<feature type="compositionally biased region" description="Basic and acidic residues" evidence="16">
    <location>
        <begin position="1465"/>
        <end position="1476"/>
    </location>
</feature>
<evidence type="ECO:0000256" key="6">
    <source>
        <dbReference type="ARBA" id="ARBA00022853"/>
    </source>
</evidence>
<feature type="compositionally biased region" description="Basic and acidic residues" evidence="16">
    <location>
        <begin position="2040"/>
        <end position="2058"/>
    </location>
</feature>
<feature type="compositionally biased region" description="Polar residues" evidence="16">
    <location>
        <begin position="552"/>
        <end position="569"/>
    </location>
</feature>
<feature type="compositionally biased region" description="Polar residues" evidence="16">
    <location>
        <begin position="1250"/>
        <end position="1268"/>
    </location>
</feature>
<feature type="compositionally biased region" description="Basic and acidic residues" evidence="16">
    <location>
        <begin position="293"/>
        <end position="311"/>
    </location>
</feature>
<dbReference type="GeneID" id="111100582"/>
<dbReference type="EC" id="1.14.11.65" evidence="14"/>
<evidence type="ECO:0000256" key="8">
    <source>
        <dbReference type="ARBA" id="ARBA00023002"/>
    </source>
</evidence>
<feature type="region of interest" description="Disordered" evidence="16">
    <location>
        <begin position="897"/>
        <end position="946"/>
    </location>
</feature>
<dbReference type="GO" id="GO:0006357">
    <property type="term" value="P:regulation of transcription by RNA polymerase II"/>
    <property type="evidence" value="ECO:0007669"/>
    <property type="project" value="TreeGrafter"/>
</dbReference>
<dbReference type="GO" id="GO:0003712">
    <property type="term" value="F:transcription coregulator activity"/>
    <property type="evidence" value="ECO:0007669"/>
    <property type="project" value="TreeGrafter"/>
</dbReference>
<feature type="compositionally biased region" description="Polar residues" evidence="16">
    <location>
        <begin position="330"/>
        <end position="339"/>
    </location>
</feature>
<evidence type="ECO:0000313" key="18">
    <source>
        <dbReference type="Proteomes" id="UP000694844"/>
    </source>
</evidence>
<evidence type="ECO:0000256" key="12">
    <source>
        <dbReference type="ARBA" id="ARBA00023242"/>
    </source>
</evidence>
<evidence type="ECO:0000256" key="16">
    <source>
        <dbReference type="SAM" id="MobiDB-lite"/>
    </source>
</evidence>
<feature type="compositionally biased region" description="Basic and acidic residues" evidence="16">
    <location>
        <begin position="461"/>
        <end position="472"/>
    </location>
</feature>
<feature type="region of interest" description="Disordered" evidence="16">
    <location>
        <begin position="1250"/>
        <end position="1332"/>
    </location>
</feature>
<keyword evidence="5" id="KW-0862">Zinc</keyword>
<feature type="compositionally biased region" description="Basic and acidic residues" evidence="16">
    <location>
        <begin position="541"/>
        <end position="551"/>
    </location>
</feature>
<keyword evidence="9" id="KW-0408">Iron</keyword>
<feature type="compositionally biased region" description="Basic and acidic residues" evidence="16">
    <location>
        <begin position="1593"/>
        <end position="1634"/>
    </location>
</feature>
<dbReference type="GO" id="GO:0031490">
    <property type="term" value="F:chromatin DNA binding"/>
    <property type="evidence" value="ECO:0007669"/>
    <property type="project" value="TreeGrafter"/>
</dbReference>
<dbReference type="PANTHER" id="PTHR12549">
    <property type="entry name" value="JMJC DOMAIN-CONTAINING HISTONE DEMETHYLATION PROTEIN"/>
    <property type="match status" value="1"/>
</dbReference>
<dbReference type="InterPro" id="IPR054504">
    <property type="entry name" value="PWWP_KDM3B"/>
</dbReference>
<dbReference type="Pfam" id="PF22988">
    <property type="entry name" value="PWWP_KDM3B"/>
    <property type="match status" value="1"/>
</dbReference>
<keyword evidence="10" id="KW-0805">Transcription regulation</keyword>
<comment type="subcellular location">
    <subcellularLocation>
        <location evidence="2">Nucleus</location>
    </subcellularLocation>
</comment>
<dbReference type="GO" id="GO:0000118">
    <property type="term" value="C:histone deacetylase complex"/>
    <property type="evidence" value="ECO:0007669"/>
    <property type="project" value="TreeGrafter"/>
</dbReference>
<feature type="compositionally biased region" description="Low complexity" evidence="16">
    <location>
        <begin position="1116"/>
        <end position="1132"/>
    </location>
</feature>
<reference evidence="19" key="1">
    <citation type="submission" date="2025-08" db="UniProtKB">
        <authorList>
            <consortium name="RefSeq"/>
        </authorList>
    </citation>
    <scope>IDENTIFICATION</scope>
    <source>
        <tissue evidence="19">Whole sample</tissue>
    </source>
</reference>
<feature type="compositionally biased region" description="Basic and acidic residues" evidence="16">
    <location>
        <begin position="341"/>
        <end position="356"/>
    </location>
</feature>
<feature type="region of interest" description="Disordered" evidence="16">
    <location>
        <begin position="1029"/>
        <end position="1132"/>
    </location>
</feature>
<evidence type="ECO:0000256" key="4">
    <source>
        <dbReference type="ARBA" id="ARBA00022771"/>
    </source>
</evidence>
<feature type="compositionally biased region" description="Polar residues" evidence="16">
    <location>
        <begin position="429"/>
        <end position="447"/>
    </location>
</feature>
<dbReference type="InterPro" id="IPR054294">
    <property type="entry name" value="DUF7030"/>
</dbReference>
<keyword evidence="11" id="KW-0804">Transcription</keyword>
<evidence type="ECO:0000256" key="3">
    <source>
        <dbReference type="ARBA" id="ARBA00022723"/>
    </source>
</evidence>
<name>A0A8B8AA35_CRAVI</name>
<dbReference type="GO" id="GO:0140683">
    <property type="term" value="F:histone H3K9me/H3K9me2 demethylase activity"/>
    <property type="evidence" value="ECO:0007669"/>
    <property type="project" value="UniProtKB-EC"/>
</dbReference>
<dbReference type="GO" id="GO:0000785">
    <property type="term" value="C:chromatin"/>
    <property type="evidence" value="ECO:0007669"/>
    <property type="project" value="TreeGrafter"/>
</dbReference>
<feature type="compositionally biased region" description="Basic and acidic residues" evidence="16">
    <location>
        <begin position="589"/>
        <end position="603"/>
    </location>
</feature>
<feature type="compositionally biased region" description="Basic and acidic residues" evidence="16">
    <location>
        <begin position="921"/>
        <end position="946"/>
    </location>
</feature>
<evidence type="ECO:0000256" key="10">
    <source>
        <dbReference type="ARBA" id="ARBA00023015"/>
    </source>
</evidence>
<accession>A0A8B8AA35</accession>
<dbReference type="Gene3D" id="2.60.120.650">
    <property type="entry name" value="Cupin"/>
    <property type="match status" value="1"/>
</dbReference>
<keyword evidence="3" id="KW-0479">Metal-binding</keyword>
<feature type="region of interest" description="Disordered" evidence="16">
    <location>
        <begin position="247"/>
        <end position="655"/>
    </location>
</feature>
<dbReference type="InterPro" id="IPR054503">
    <property type="entry name" value="KDM3AB_Tudor"/>
</dbReference>
<evidence type="ECO:0000256" key="15">
    <source>
        <dbReference type="ARBA" id="ARBA00047648"/>
    </source>
</evidence>
<gene>
    <name evidence="19" type="primary">LOC111100582</name>
</gene>
<comment type="catalytic activity">
    <reaction evidence="15">
        <text>N(6),N(6)-dimethyl-L-lysyl(9)-[histone H3] + 2 2-oxoglutarate + 2 O2 = L-lysyl(9)-[histone H3] + 2 formaldehyde + 2 succinate + 2 CO2</text>
        <dbReference type="Rhea" id="RHEA:60188"/>
        <dbReference type="Rhea" id="RHEA-COMP:15541"/>
        <dbReference type="Rhea" id="RHEA-COMP:15546"/>
        <dbReference type="ChEBI" id="CHEBI:15379"/>
        <dbReference type="ChEBI" id="CHEBI:16526"/>
        <dbReference type="ChEBI" id="CHEBI:16810"/>
        <dbReference type="ChEBI" id="CHEBI:16842"/>
        <dbReference type="ChEBI" id="CHEBI:29969"/>
        <dbReference type="ChEBI" id="CHEBI:30031"/>
        <dbReference type="ChEBI" id="CHEBI:61976"/>
        <dbReference type="EC" id="1.14.11.65"/>
    </reaction>
</comment>
<evidence type="ECO:0000256" key="7">
    <source>
        <dbReference type="ARBA" id="ARBA00022964"/>
    </source>
</evidence>
<evidence type="ECO:0000256" key="1">
    <source>
        <dbReference type="ARBA" id="ARBA00001954"/>
    </source>
</evidence>
<feature type="region of interest" description="Disordered" evidence="16">
    <location>
        <begin position="1374"/>
        <end position="1715"/>
    </location>
</feature>
<feature type="compositionally biased region" description="Pro residues" evidence="16">
    <location>
        <begin position="1684"/>
        <end position="1697"/>
    </location>
</feature>
<dbReference type="Pfam" id="PF02373">
    <property type="entry name" value="JmjC"/>
    <property type="match status" value="1"/>
</dbReference>
<evidence type="ECO:0000259" key="17">
    <source>
        <dbReference type="PROSITE" id="PS51184"/>
    </source>
</evidence>
<protein>
    <recommendedName>
        <fullName evidence="14">[histone H3]-dimethyl-L-lysine(9) demethylase</fullName>
        <ecNumber evidence="14">1.14.11.65</ecNumber>
    </recommendedName>
</protein>
<keyword evidence="4" id="KW-0863">Zinc-finger</keyword>
<comment type="cofactor">
    <cofactor evidence="1">
        <name>Fe(2+)</name>
        <dbReference type="ChEBI" id="CHEBI:29033"/>
    </cofactor>
</comment>
<evidence type="ECO:0000256" key="9">
    <source>
        <dbReference type="ARBA" id="ARBA00023004"/>
    </source>
</evidence>
<feature type="compositionally biased region" description="Basic and acidic residues" evidence="16">
    <location>
        <begin position="364"/>
        <end position="390"/>
    </location>
</feature>
<dbReference type="SMART" id="SM00558">
    <property type="entry name" value="JmjC"/>
    <property type="match status" value="1"/>
</dbReference>
<feature type="domain" description="JmjC" evidence="17">
    <location>
        <begin position="2313"/>
        <end position="2520"/>
    </location>
</feature>
<dbReference type="SUPFAM" id="SSF51197">
    <property type="entry name" value="Clavaminate synthase-like"/>
    <property type="match status" value="1"/>
</dbReference>
<dbReference type="GO" id="GO:0008270">
    <property type="term" value="F:zinc ion binding"/>
    <property type="evidence" value="ECO:0007669"/>
    <property type="project" value="UniProtKB-KW"/>
</dbReference>
<keyword evidence="18" id="KW-1185">Reference proteome</keyword>
<feature type="compositionally biased region" description="Polar residues" evidence="16">
    <location>
        <begin position="1418"/>
        <end position="1434"/>
    </location>
</feature>
<sequence length="2558" mass="284635">MAFKCREEIVGKRFLSVKSQTKLKLAKISEWEWRSGVVRAVSSRDSSRSDLSVLVEFDGCDWQQRDWIRIHSVFQVFCVEQTLVWSERLDPEDKTTPVDWPALNFRSVVDKVGLGSSRRRPIEFFDDRVLAFVEDKSLRCYQESEELGSPVLESRPSLGQAVKTWQDYQDGQKILLTTPTVLVGYRLEVYRAEGTTQWYTAVIQSYNHTTKTLSVTDDTVLEEHNEDPALIQMRLLDDGVVDSILRGIDVGTGPRRTRQTNKEQQAGTTRNPTSKQPPSTTDKNSSVRNNKAKQKDIPPKSTEEPEKEKPGKTGKSASAKERRRKPVEFSENSSDSNEPVSVKEKKVKSDTNKADLPKAASESSKSKSDHKPVKKDTTPSDGKLSQDRAPSKRSQRSSQSPSKQCARSRRPKKDSPPCDTAFSHHEGSRGSTDSPDTPSSVGSSVCDNRSPGECPNTQDSAAEHLITEDNMHFMKQRLLASNASSEKSPAPINANIDVNRSVTDQIAKLSRTESAGSLQEEEKSPNKSVSPKGSYLTSDVYTHEQSKEHRNNNNISDSVTGCNSLSNSLNHDDLRSSSRASEHSNSGLSEDRRPASRLDDLKSSQKNSPSSSPLIIDKSEPVNPYRDPELMRKNPVHSNVHGMLGSGHKKPSYPNVHTPIPSAATPTPSIPATTSYPSHPIPPNHVIPSLQYPPHHLTAALGAASLGLHPSLAQMDPNQLAALQHQQLASMQYQLLLNRGGYPSNLTMPQLEHLWQKTYPSIPIPPQYLLPKNREDLLGHLFSKERELMERDRMERMDRMEKERMERDRQLERERQERIERDRMERDKIEREREQVMRERAEKERLEKDRMERERKEREEWKRQEHEREQKKERERILKESADTLAAVDDHFARSLRNKEGGKGAGWLVPSVALRTTKTGPRTEECSKPSSDTQEREREQMMKRHQERYLSEAEFYNQKAYEQMQKSEIKLEKLPKSEAYKPGPPSSTASSIKQEKPNFNLYGYQPFTLAYISPDQLHLHGLDKKEEKLNMDSSKQSLAHAANLASQMSSSSSAPPPLIKDSHGSVIVNNRGKEVSTSPRPAHSHHPHHLSSQSPRQPKPAHTSSRHRGSPHQDQSIDLSSSSSSSGLQVSALSAFRSTESKHIGHRTQSPLRVSSPHQLNMGMMQQPVNYHKAEGKSHASPSSSKSPVSSCGGNVPYMSAAIAQPPVSLPPGSVDYSCSLIQQGLVPNPIYSQNSVNPAAEHHHGNSLLTTTHSMAPTSSHPSQSMTGPHGVKRKPGKESSNRKRQKAEGGPSYSSMGGGVPVTTPQIMTNPSPYTTTTSQTSVTSSSATSPSSAVSMLLASTTSTPTQGTSGFMDSFKSFVENAVQNAFYQDSDLGDHKKIPAPPPPKQQKSNPPLSGEESTLTASNSNSNLTDTISRVANGQINDTDSDTLSAPSPPPHISHPSSQSKAANHPKLKKAWLQRHSDEDKSETKAEPGSPSTETDASPKAEDKLKNCYVNLTNISPKKEAGTKSPVTAYKLPNGSLGGGDKDDESTTSASETESQQVSDSSSQKRKVVTKKSQPSNKKSKADSDDNSSPQSQPGSKKKPAKKREAKEAKNVKSKEVVEEEKPAKKDSNNPTPAKKEKPKEAPKVRAPSPEPMDVDPEVKKEKSEKVTDGAALAKTKKAKKQKDLPPKAESSSPPAPSPPVSTPPVPTSHAQPAGGSSYSKPPVSLLKKTGESFLQDDSCSEVTPKLMKCRECKMTPTQRSKKLPNIFCRFYAFRRLRYSQRGFLMIDGFSELSDANNEDIDPWLPNIPVMEPKIDIETAKYIVARVGDKFCELVQQEREAKSLAGDEAKIAWKRAVTGVREMCDVCDTTLFNMHWVCHKCGFVVCLDCYKVRLRSLQQQDSGEGEEGEGDPYIAPQQEDQRDWLTCSANRQQHEPDKLMLTQIIPGDALWEVGKLIHDMARKWSVPSRCACVQSNSKLVQQKNGLNQQYVQQAINHLSNNKTKKLMNGIAEDHKMFKGKKDSINGNIKYNPNSSSPLNLLADVASMDSETSRDRSESPFGKNIDKFGKSYNPITEPVSPCGGGNNTGEGDKKNPASCSTLRELLTKTAGKVKSDNNNKKSKTKSSSSTLDDIIQSVVEKQLPRDENSQPIRLMHYIPRMGHSSMLTRDTPILVHNLTETSVLYPDVPHSWLCDGRLLRLHDPKHKGNFRIFQEQWKRGQPVIVSGVDKLLNRALWHPTSFSKTFGKEKNDVVNTMSGVVIIGHPMAVFWEGFERLRDRLLDDDGEPMLLKLKDWPPGDDFSDLMPNHFDDLMQALPLPEYTHRHGKLNLASRLPDFLVRPDLGPKMYNAYGSAKYPSEGTTNLHLDVSDAVNCMVYVGIPSDGPGGKQVHINMAIKAIDDACCDTMTKKRVRETNEVPGALWHIYDAMDADKIRDFLNKVGKERGEEIEPHHDPIHDQSWYLDVDLQNRLYKEYGVLGYTIVQCMGDAVFIPAGAPHQVKNLHSCIKVAEDFVSPEHLNHCFSLTQEFRLLSDTHTNHEDKLQVKNIMYHAVKDALAVLNNAEPEED</sequence>
<feature type="compositionally biased region" description="Polar residues" evidence="16">
    <location>
        <begin position="526"/>
        <end position="540"/>
    </location>
</feature>
<dbReference type="InterPro" id="IPR045109">
    <property type="entry name" value="LSDs-like"/>
</dbReference>
<dbReference type="Pfam" id="PF22989">
    <property type="entry name" value="DUF7030"/>
    <property type="match status" value="1"/>
</dbReference>
<feature type="region of interest" description="Disordered" evidence="16">
    <location>
        <begin position="967"/>
        <end position="996"/>
    </location>
</feature>
<feature type="region of interest" description="Disordered" evidence="16">
    <location>
        <begin position="2036"/>
        <end position="2120"/>
    </location>
</feature>
<comment type="similarity">
    <text evidence="13">Belongs to the JHDM2 histone demethylase family.</text>
</comment>
<feature type="compositionally biased region" description="Basic residues" evidence="16">
    <location>
        <begin position="1454"/>
        <end position="1463"/>
    </location>
</feature>
<dbReference type="Pfam" id="PF22987">
    <property type="entry name" value="Tudor_KDM3B"/>
    <property type="match status" value="1"/>
</dbReference>
<keyword evidence="6" id="KW-0156">Chromatin regulator</keyword>
<feature type="compositionally biased region" description="Basic and acidic residues" evidence="16">
    <location>
        <begin position="570"/>
        <end position="582"/>
    </location>
</feature>
<keyword evidence="7" id="KW-0223">Dioxygenase</keyword>
<evidence type="ECO:0000256" key="2">
    <source>
        <dbReference type="ARBA" id="ARBA00004123"/>
    </source>
</evidence>
<organism evidence="18 19">
    <name type="scientific">Crassostrea virginica</name>
    <name type="common">Eastern oyster</name>
    <dbReference type="NCBI Taxonomy" id="6565"/>
    <lineage>
        <taxon>Eukaryota</taxon>
        <taxon>Metazoa</taxon>
        <taxon>Spiralia</taxon>
        <taxon>Lophotrochozoa</taxon>
        <taxon>Mollusca</taxon>
        <taxon>Bivalvia</taxon>
        <taxon>Autobranchia</taxon>
        <taxon>Pteriomorphia</taxon>
        <taxon>Ostreida</taxon>
        <taxon>Ostreoidea</taxon>
        <taxon>Ostreidae</taxon>
        <taxon>Crassostrea</taxon>
    </lineage>
</organism>
<feature type="compositionally biased region" description="Basic and acidic residues" evidence="16">
    <location>
        <begin position="1487"/>
        <end position="1496"/>
    </location>
</feature>
<dbReference type="Proteomes" id="UP000694844">
    <property type="component" value="Chromosome 6"/>
</dbReference>
<evidence type="ECO:0000256" key="14">
    <source>
        <dbReference type="ARBA" id="ARBA00038951"/>
    </source>
</evidence>
<feature type="compositionally biased region" description="Basic and acidic residues" evidence="16">
    <location>
        <begin position="1647"/>
        <end position="1658"/>
    </location>
</feature>
<dbReference type="FunFam" id="2.60.120.650:FF:000004">
    <property type="entry name" value="Putative lysine-specific demethylase 3B"/>
    <property type="match status" value="1"/>
</dbReference>